<sequence>MTSAVEVKRLDLHINFPKSRRFAYSVCGEEYPVHDALDHNNTVAHGCKGLK</sequence>
<proteinExistence type="predicted"/>
<evidence type="ECO:0000313" key="2">
    <source>
        <dbReference type="Proteomes" id="UP000193925"/>
    </source>
</evidence>
<dbReference type="EMBL" id="LT841305">
    <property type="protein sequence ID" value="SMH67642.1"/>
    <property type="molecule type" value="Genomic_DNA"/>
</dbReference>
<keyword evidence="2" id="KW-1185">Reference proteome</keyword>
<organism evidence="1 2">
    <name type="scientific">Acidithiobacillus ferrivorans</name>
    <dbReference type="NCBI Taxonomy" id="160808"/>
    <lineage>
        <taxon>Bacteria</taxon>
        <taxon>Pseudomonadati</taxon>
        <taxon>Pseudomonadota</taxon>
        <taxon>Acidithiobacillia</taxon>
        <taxon>Acidithiobacillales</taxon>
        <taxon>Acidithiobacillaceae</taxon>
        <taxon>Acidithiobacillus</taxon>
    </lineage>
</organism>
<protein>
    <recommendedName>
        <fullName evidence="3">C2H2-type domain-containing protein</fullName>
    </recommendedName>
</protein>
<accession>A0ABY1MV01</accession>
<evidence type="ECO:0008006" key="3">
    <source>
        <dbReference type="Google" id="ProtNLM"/>
    </source>
</evidence>
<evidence type="ECO:0000313" key="1">
    <source>
        <dbReference type="EMBL" id="SMH67642.1"/>
    </source>
</evidence>
<name>A0ABY1MV01_9PROT</name>
<dbReference type="Proteomes" id="UP000193925">
    <property type="component" value="Chromosome AFERRI"/>
</dbReference>
<gene>
    <name evidence="1" type="ORF">AFERRI_50844</name>
</gene>
<reference evidence="1 2" key="1">
    <citation type="submission" date="2017-03" db="EMBL/GenBank/DDBJ databases">
        <authorList>
            <person name="Regsiter A."/>
            <person name="William W."/>
        </authorList>
    </citation>
    <scope>NUCLEOTIDE SEQUENCE [LARGE SCALE GENOMIC DNA]</scope>
    <source>
        <strain evidence="1">PRJEB5721</strain>
    </source>
</reference>